<evidence type="ECO:0000313" key="2">
    <source>
        <dbReference type="Proteomes" id="UP000070422"/>
    </source>
</evidence>
<evidence type="ECO:0000313" key="1">
    <source>
        <dbReference type="EMBL" id="KXB34160.1"/>
    </source>
</evidence>
<dbReference type="Proteomes" id="UP000070422">
    <property type="component" value="Unassembled WGS sequence"/>
</dbReference>
<dbReference type="EMBL" id="LSCQ01000083">
    <property type="protein sequence ID" value="KXB34160.1"/>
    <property type="molecule type" value="Genomic_DNA"/>
</dbReference>
<reference evidence="1 2" key="1">
    <citation type="submission" date="2016-01" db="EMBL/GenBank/DDBJ databases">
        <authorList>
            <person name="Oliw E.H."/>
        </authorList>
    </citation>
    <scope>NUCLEOTIDE SEQUENCE [LARGE SCALE GENOMIC DNA]</scope>
    <source>
        <strain evidence="1 2">KA00635</strain>
    </source>
</reference>
<comment type="caution">
    <text evidence="1">The sequence shown here is derived from an EMBL/GenBank/DDBJ whole genome shotgun (WGS) entry which is preliminary data.</text>
</comment>
<dbReference type="AlphaFoldDB" id="A0A133XTA0"/>
<dbReference type="PATRIC" id="fig|87541.4.peg.1459"/>
<sequence length="41" mass="4999">MKTVFDDSLEFVGYGFYLLKGRKTFYFWKAFFYNFSSYGKV</sequence>
<accession>A0A133XTA0</accession>
<protein>
    <submittedName>
        <fullName evidence="1">Uncharacterized protein</fullName>
    </submittedName>
</protein>
<gene>
    <name evidence="1" type="ORF">HMPREF3187_01473</name>
</gene>
<proteinExistence type="predicted"/>
<name>A0A133XTA0_9LACT</name>
<organism evidence="1 2">
    <name type="scientific">Aerococcus christensenii</name>
    <dbReference type="NCBI Taxonomy" id="87541"/>
    <lineage>
        <taxon>Bacteria</taxon>
        <taxon>Bacillati</taxon>
        <taxon>Bacillota</taxon>
        <taxon>Bacilli</taxon>
        <taxon>Lactobacillales</taxon>
        <taxon>Aerococcaceae</taxon>
        <taxon>Aerococcus</taxon>
    </lineage>
</organism>